<dbReference type="GO" id="GO:0000270">
    <property type="term" value="P:peptidoglycan metabolic process"/>
    <property type="evidence" value="ECO:0007669"/>
    <property type="project" value="InterPro"/>
</dbReference>
<dbReference type="Gene3D" id="1.25.20.10">
    <property type="entry name" value="Bacterial muramidases"/>
    <property type="match status" value="1"/>
</dbReference>
<dbReference type="GO" id="GO:0008933">
    <property type="term" value="F:peptidoglycan lytic transglycosylase activity"/>
    <property type="evidence" value="ECO:0007669"/>
    <property type="project" value="InterPro"/>
</dbReference>
<dbReference type="InterPro" id="IPR023346">
    <property type="entry name" value="Lysozyme-like_dom_sf"/>
</dbReference>
<dbReference type="PANTHER" id="PTHR37423">
    <property type="entry name" value="SOLUBLE LYTIC MUREIN TRANSGLYCOSYLASE-RELATED"/>
    <property type="match status" value="1"/>
</dbReference>
<dbReference type="EMBL" id="BMYQ01000006">
    <property type="protein sequence ID" value="GGW33792.1"/>
    <property type="molecule type" value="Genomic_DNA"/>
</dbReference>
<comment type="similarity">
    <text evidence="1">Belongs to the transglycosylase Slt family.</text>
</comment>
<dbReference type="Proteomes" id="UP000628984">
    <property type="component" value="Unassembled WGS sequence"/>
</dbReference>
<accession>A0A918IVF6</accession>
<dbReference type="GO" id="GO:0004553">
    <property type="term" value="F:hydrolase activity, hydrolyzing O-glycosyl compounds"/>
    <property type="evidence" value="ECO:0007669"/>
    <property type="project" value="InterPro"/>
</dbReference>
<dbReference type="SUPFAM" id="SSF48435">
    <property type="entry name" value="Bacterial muramidases"/>
    <property type="match status" value="1"/>
</dbReference>
<dbReference type="Pfam" id="PF01464">
    <property type="entry name" value="SLT"/>
    <property type="match status" value="1"/>
</dbReference>
<dbReference type="GO" id="GO:0016020">
    <property type="term" value="C:membrane"/>
    <property type="evidence" value="ECO:0007669"/>
    <property type="project" value="InterPro"/>
</dbReference>
<gene>
    <name evidence="6" type="ORF">GCM10011452_22930</name>
</gene>
<proteinExistence type="inferred from homology"/>
<dbReference type="PANTHER" id="PTHR37423:SF2">
    <property type="entry name" value="MEMBRANE-BOUND LYTIC MUREIN TRANSGLYCOSYLASE C"/>
    <property type="match status" value="1"/>
</dbReference>
<feature type="domain" description="Transglycosylase SLT" evidence="5">
    <location>
        <begin position="491"/>
        <end position="592"/>
    </location>
</feature>
<name>A0A918IVF6_9RHOB</name>
<dbReference type="Gene3D" id="1.10.530.10">
    <property type="match status" value="1"/>
</dbReference>
<dbReference type="PROSITE" id="PS00922">
    <property type="entry name" value="TRANSGLYCOSYLASE"/>
    <property type="match status" value="1"/>
</dbReference>
<evidence type="ECO:0000256" key="1">
    <source>
        <dbReference type="ARBA" id="ARBA00007734"/>
    </source>
</evidence>
<evidence type="ECO:0000259" key="5">
    <source>
        <dbReference type="Pfam" id="PF01464"/>
    </source>
</evidence>
<sequence>MQILRPLALLLTLGLATPASAETDAVGALRLALAEAGRANWPEATRLAAQSSPVGADIIEWQRLRAGEGTLTEYEAFLARRPDWPGLPLLREKAETAVARSSTPARVLGWFGSHLPETGAGSLAVIRALQASGRTAEAEAEARRAWVNLPMTSADQTALFALYPGLTRLTTERLATMLWAREDAEARRLLPQVPADWQALARARLALMDRAEGVDALVRAVPEALASHPLLAHARADWRIAKDLWAEAAALMLDQSQNLDLLGQPEAWAKRRAQLARQMLREGDAKAAYRIAARHQLSGGADYADLEFLAGFIALRRLGDADTALRHFQHLEQAVGTPISVSRAKYWQGRALDAAKRPAEAQAAFQAAARHQTAYYGQLAAERLGQPLDPALLAPLNAADWRSRAFARSTVLEAGLLLLRVGDRTLGKRFLLHLAEGLGPEDLASLASLSLRINEPHVAVLLAKQGAERGIILPAAYFPLADLVPDSGLAVSRAFALAISRRESEFDPAARSSAGARGLMQLMPETAERMAKELGLPFDLANLTRDPAYNARLGSAYLAKLVDEFGPSVALVASGYNAGPGRPRRWITEFGDPRSDAVDVIDWVEMIPISETRTYVMRVSESLVIYRALLRGRPGPVRLTAELRG</sequence>
<feature type="chain" id="PRO_5037126934" evidence="4">
    <location>
        <begin position="22"/>
        <end position="645"/>
    </location>
</feature>
<evidence type="ECO:0000256" key="3">
    <source>
        <dbReference type="ARBA" id="ARBA00022729"/>
    </source>
</evidence>
<dbReference type="AlphaFoldDB" id="A0A918IVF6"/>
<comment type="caution">
    <text evidence="6">The sequence shown here is derived from an EMBL/GenBank/DDBJ whole genome shotgun (WGS) entry which is preliminary data.</text>
</comment>
<evidence type="ECO:0000256" key="2">
    <source>
        <dbReference type="ARBA" id="ARBA00009387"/>
    </source>
</evidence>
<dbReference type="GO" id="GO:0042597">
    <property type="term" value="C:periplasmic space"/>
    <property type="evidence" value="ECO:0007669"/>
    <property type="project" value="InterPro"/>
</dbReference>
<reference evidence="6" key="2">
    <citation type="submission" date="2020-09" db="EMBL/GenBank/DDBJ databases">
        <authorList>
            <person name="Sun Q."/>
            <person name="Kim S."/>
        </authorList>
    </citation>
    <scope>NUCLEOTIDE SEQUENCE</scope>
    <source>
        <strain evidence="6">KCTC 23714</strain>
    </source>
</reference>
<dbReference type="CDD" id="cd13401">
    <property type="entry name" value="Slt70-like"/>
    <property type="match status" value="1"/>
</dbReference>
<keyword evidence="7" id="KW-1185">Reference proteome</keyword>
<dbReference type="RefSeq" id="WP_189633998.1">
    <property type="nucleotide sequence ID" value="NZ_BMYQ01000006.1"/>
</dbReference>
<reference evidence="6" key="1">
    <citation type="journal article" date="2014" name="Int. J. Syst. Evol. Microbiol.">
        <title>Complete genome sequence of Corynebacterium casei LMG S-19264T (=DSM 44701T), isolated from a smear-ripened cheese.</title>
        <authorList>
            <consortium name="US DOE Joint Genome Institute (JGI-PGF)"/>
            <person name="Walter F."/>
            <person name="Albersmeier A."/>
            <person name="Kalinowski J."/>
            <person name="Ruckert C."/>
        </authorList>
    </citation>
    <scope>NUCLEOTIDE SEQUENCE</scope>
    <source>
        <strain evidence="6">KCTC 23714</strain>
    </source>
</reference>
<feature type="signal peptide" evidence="4">
    <location>
        <begin position="1"/>
        <end position="21"/>
    </location>
</feature>
<comment type="similarity">
    <text evidence="2">Belongs to the virb1 family.</text>
</comment>
<dbReference type="InterPro" id="IPR008939">
    <property type="entry name" value="Lytic_TGlycosylase_superhlx_U"/>
</dbReference>
<evidence type="ECO:0000313" key="6">
    <source>
        <dbReference type="EMBL" id="GGW33792.1"/>
    </source>
</evidence>
<protein>
    <submittedName>
        <fullName evidence="6">Lytic transglycosylase</fullName>
    </submittedName>
</protein>
<keyword evidence="3 4" id="KW-0732">Signal</keyword>
<evidence type="ECO:0000313" key="7">
    <source>
        <dbReference type="Proteomes" id="UP000628984"/>
    </source>
</evidence>
<dbReference type="SUPFAM" id="SSF53955">
    <property type="entry name" value="Lysozyme-like"/>
    <property type="match status" value="1"/>
</dbReference>
<dbReference type="InterPro" id="IPR000189">
    <property type="entry name" value="Transglyc_AS"/>
</dbReference>
<dbReference type="InterPro" id="IPR008258">
    <property type="entry name" value="Transglycosylase_SLT_dom_1"/>
</dbReference>
<evidence type="ECO:0000256" key="4">
    <source>
        <dbReference type="SAM" id="SignalP"/>
    </source>
</evidence>
<organism evidence="6 7">
    <name type="scientific">Gemmobacter lanyuensis</name>
    <dbReference type="NCBI Taxonomy" id="1054497"/>
    <lineage>
        <taxon>Bacteria</taxon>
        <taxon>Pseudomonadati</taxon>
        <taxon>Pseudomonadota</taxon>
        <taxon>Alphaproteobacteria</taxon>
        <taxon>Rhodobacterales</taxon>
        <taxon>Paracoccaceae</taxon>
        <taxon>Gemmobacter</taxon>
    </lineage>
</organism>